<evidence type="ECO:0000313" key="1">
    <source>
        <dbReference type="EMBL" id="MBW80669.1"/>
    </source>
</evidence>
<proteinExistence type="predicted"/>
<sequence length="49" mass="5180">MQLGIKPKALIGSSTEADTETNFLTIAQAVQGSMLRSVKKSSEITKAAQ</sequence>
<organism evidence="1">
    <name type="scientific">Rhizophora mucronata</name>
    <name type="common">Asiatic mangrove</name>
    <dbReference type="NCBI Taxonomy" id="61149"/>
    <lineage>
        <taxon>Eukaryota</taxon>
        <taxon>Viridiplantae</taxon>
        <taxon>Streptophyta</taxon>
        <taxon>Embryophyta</taxon>
        <taxon>Tracheophyta</taxon>
        <taxon>Spermatophyta</taxon>
        <taxon>Magnoliopsida</taxon>
        <taxon>eudicotyledons</taxon>
        <taxon>Gunneridae</taxon>
        <taxon>Pentapetalae</taxon>
        <taxon>rosids</taxon>
        <taxon>fabids</taxon>
        <taxon>Malpighiales</taxon>
        <taxon>Rhizophoraceae</taxon>
        <taxon>Rhizophora</taxon>
    </lineage>
</organism>
<dbReference type="EMBL" id="GGEC01000186">
    <property type="protein sequence ID" value="MBW80669.1"/>
    <property type="molecule type" value="Transcribed_RNA"/>
</dbReference>
<dbReference type="AlphaFoldDB" id="A0A2P2IHH1"/>
<reference evidence="1" key="1">
    <citation type="submission" date="2018-02" db="EMBL/GenBank/DDBJ databases">
        <title>Rhizophora mucronata_Transcriptome.</title>
        <authorList>
            <person name="Meera S.P."/>
            <person name="Sreeshan A."/>
            <person name="Augustine A."/>
        </authorList>
    </citation>
    <scope>NUCLEOTIDE SEQUENCE</scope>
    <source>
        <tissue evidence="1">Leaf</tissue>
    </source>
</reference>
<protein>
    <submittedName>
        <fullName evidence="1">Uncharacterized protein</fullName>
    </submittedName>
</protein>
<accession>A0A2P2IHH1</accession>
<name>A0A2P2IHH1_RHIMU</name>